<feature type="transmembrane region" description="Helical" evidence="1">
    <location>
        <begin position="26"/>
        <end position="45"/>
    </location>
</feature>
<keyword evidence="1" id="KW-0812">Transmembrane</keyword>
<evidence type="ECO:0008006" key="4">
    <source>
        <dbReference type="Google" id="ProtNLM"/>
    </source>
</evidence>
<keyword evidence="3" id="KW-1185">Reference proteome</keyword>
<feature type="transmembrane region" description="Helical" evidence="1">
    <location>
        <begin position="193"/>
        <end position="214"/>
    </location>
</feature>
<feature type="transmembrane region" description="Helical" evidence="1">
    <location>
        <begin position="135"/>
        <end position="156"/>
    </location>
</feature>
<sequence length="325" mass="36134">MTNWLGAYRAWTESTTGKRVLRIIRWLFVIAMLVWMTLKVNAIGWRKVSDSLPVTPWFYILFLAMFLTLPISETAIFQRIYDRPMARHLAVFIRKRVLNSALVGYSGEVYFFLWARHNLSIPAKQLLVGLKDNAILSAVAAAMVTAGLVVLFLLSGQADLVTRWLNGEVKWFLAAALIAAFLLPVMLAFRNKIIGLSLGVAGSVLGLHVVRTVIVMGLQVTQWAVVIPDQPWKVWLFFLTMQMVIARLPFIPNRELLFLSAGLEMSNAIDGPREAMAGLLLAGGALTQGSNLIFFLLTSIRRPNEVPIGESLPSDETMLATPPAK</sequence>
<protein>
    <recommendedName>
        <fullName evidence="4">Flippase-like domain-containing protein</fullName>
    </recommendedName>
</protein>
<feature type="transmembrane region" description="Helical" evidence="1">
    <location>
        <begin position="168"/>
        <end position="187"/>
    </location>
</feature>
<reference evidence="2 3" key="1">
    <citation type="submission" date="2020-08" db="EMBL/GenBank/DDBJ databases">
        <title>Genomic Encyclopedia of Type Strains, Phase IV (KMG-IV): sequencing the most valuable type-strain genomes for metagenomic binning, comparative biology and taxonomic classification.</title>
        <authorList>
            <person name="Goeker M."/>
        </authorList>
    </citation>
    <scope>NUCLEOTIDE SEQUENCE [LARGE SCALE GENOMIC DNA]</scope>
    <source>
        <strain evidence="2 3">DSM 27203</strain>
    </source>
</reference>
<evidence type="ECO:0000313" key="2">
    <source>
        <dbReference type="EMBL" id="MBB5717566.1"/>
    </source>
</evidence>
<organism evidence="2 3">
    <name type="scientific">Stakelama sediminis</name>
    <dbReference type="NCBI Taxonomy" id="463200"/>
    <lineage>
        <taxon>Bacteria</taxon>
        <taxon>Pseudomonadati</taxon>
        <taxon>Pseudomonadota</taxon>
        <taxon>Alphaproteobacteria</taxon>
        <taxon>Sphingomonadales</taxon>
        <taxon>Sphingomonadaceae</taxon>
        <taxon>Stakelama</taxon>
    </lineage>
</organism>
<gene>
    <name evidence="2" type="ORF">FHR23_000473</name>
</gene>
<feature type="transmembrane region" description="Helical" evidence="1">
    <location>
        <begin position="275"/>
        <end position="297"/>
    </location>
</feature>
<dbReference type="RefSeq" id="WP_184001314.1">
    <property type="nucleotide sequence ID" value="NZ_BAABIF010000004.1"/>
</dbReference>
<proteinExistence type="predicted"/>
<keyword evidence="1" id="KW-0472">Membrane</keyword>
<comment type="caution">
    <text evidence="2">The sequence shown here is derived from an EMBL/GenBank/DDBJ whole genome shotgun (WGS) entry which is preliminary data.</text>
</comment>
<evidence type="ECO:0000256" key="1">
    <source>
        <dbReference type="SAM" id="Phobius"/>
    </source>
</evidence>
<evidence type="ECO:0000313" key="3">
    <source>
        <dbReference type="Proteomes" id="UP000554342"/>
    </source>
</evidence>
<dbReference type="AlphaFoldDB" id="A0A840YVH3"/>
<feature type="transmembrane region" description="Helical" evidence="1">
    <location>
        <begin position="97"/>
        <end position="115"/>
    </location>
</feature>
<feature type="transmembrane region" description="Helical" evidence="1">
    <location>
        <begin position="57"/>
        <end position="77"/>
    </location>
</feature>
<feature type="transmembrane region" description="Helical" evidence="1">
    <location>
        <begin position="234"/>
        <end position="251"/>
    </location>
</feature>
<name>A0A840YVH3_9SPHN</name>
<dbReference type="Proteomes" id="UP000554342">
    <property type="component" value="Unassembled WGS sequence"/>
</dbReference>
<dbReference type="EMBL" id="JACIJI010000001">
    <property type="protein sequence ID" value="MBB5717566.1"/>
    <property type="molecule type" value="Genomic_DNA"/>
</dbReference>
<accession>A0A840YVH3</accession>
<keyword evidence="1" id="KW-1133">Transmembrane helix</keyword>